<dbReference type="Gene3D" id="3.60.15.10">
    <property type="entry name" value="Ribonuclease Z/Hydroxyacylglutathione hydrolase-like"/>
    <property type="match status" value="1"/>
</dbReference>
<dbReference type="CDD" id="cd07736">
    <property type="entry name" value="PhnP-like_MBL-fold"/>
    <property type="match status" value="1"/>
</dbReference>
<dbReference type="NCBIfam" id="TIGR03307">
    <property type="entry name" value="PhnP"/>
    <property type="match status" value="1"/>
</dbReference>
<dbReference type="EMBL" id="KF742556">
    <property type="protein sequence ID" value="AHG53043.1"/>
    <property type="molecule type" value="Genomic_DNA"/>
</dbReference>
<dbReference type="PANTHER" id="PTHR42663">
    <property type="entry name" value="HYDROLASE C777.06C-RELATED-RELATED"/>
    <property type="match status" value="1"/>
</dbReference>
<dbReference type="InterPro" id="IPR001279">
    <property type="entry name" value="Metallo-B-lactamas"/>
</dbReference>
<evidence type="ECO:0000313" key="2">
    <source>
        <dbReference type="EMBL" id="AHG53043.1"/>
    </source>
</evidence>
<dbReference type="SMART" id="SM00849">
    <property type="entry name" value="Lactamase_B"/>
    <property type="match status" value="1"/>
</dbReference>
<dbReference type="InterPro" id="IPR017693">
    <property type="entry name" value="Phosphonate_metab_PhnP"/>
</dbReference>
<dbReference type="PANTHER" id="PTHR42663:SF6">
    <property type="entry name" value="HYDROLASE C777.06C-RELATED"/>
    <property type="match status" value="1"/>
</dbReference>
<feature type="domain" description="Metallo-beta-lactamase" evidence="1">
    <location>
        <begin position="38"/>
        <end position="192"/>
    </location>
</feature>
<accession>W0NU24</accession>
<dbReference type="Pfam" id="PF12706">
    <property type="entry name" value="Lactamase_B_2"/>
    <property type="match status" value="1"/>
</dbReference>
<dbReference type="InterPro" id="IPR036866">
    <property type="entry name" value="RibonucZ/Hydroxyglut_hydro"/>
</dbReference>
<dbReference type="GO" id="GO:0008081">
    <property type="term" value="F:phosphoric diester hydrolase activity"/>
    <property type="evidence" value="ECO:0007669"/>
    <property type="project" value="InterPro"/>
</dbReference>
<dbReference type="InterPro" id="IPR035682">
    <property type="entry name" value="PhnP_MBL"/>
</dbReference>
<evidence type="ECO:0000259" key="1">
    <source>
        <dbReference type="SMART" id="SM00849"/>
    </source>
</evidence>
<proteinExistence type="predicted"/>
<sequence>MAKLTLLGTGNAAGMPVYGCHCKYCTLAEKDISMVRTPCSALLEFDGHRYLIDAGQVNLHQRFPAGTLTGIILTHFHPDHVQGLFHLRWGKNLQIPVYSPPDPNGCADLYKHPGILHFKHQAEFKSFSLGAINITPLPMQHSLPTFGYYFEINNKRIAYLTDTKGLPQNTYDFLDKTDIDLCIIDCSFIPGHKSKGHNNLDDVLMIQSKLRSKQIVLTHIGHDLDIWLRERKQSLPEAFAIAHDGLQFEI</sequence>
<keyword evidence="2" id="KW-0378">Hydrolase</keyword>
<organism evidence="2">
    <name type="scientific">uncultured bacterium B3TF_MPn1</name>
    <dbReference type="NCBI Taxonomy" id="1439866"/>
    <lineage>
        <taxon>Bacteria</taxon>
        <taxon>environmental samples</taxon>
    </lineage>
</organism>
<name>W0NU24_9BACT</name>
<reference evidence="2" key="1">
    <citation type="journal article" date="2013" name="Front. Microbiol.">
        <title>Metatranscriptomic and functional metagenomic analysis of methylphosphonate utilization by marine bacteria.</title>
        <authorList>
            <person name="Martinez A."/>
            <person name="Ventouras L.A."/>
            <person name="Wilson S.T."/>
            <person name="Karl D.M."/>
            <person name="Delong E.F."/>
        </authorList>
    </citation>
    <scope>NUCLEOTIDE SEQUENCE</scope>
</reference>
<dbReference type="AlphaFoldDB" id="W0NU24"/>
<protein>
    <submittedName>
        <fullName evidence="2">COG1235 Metal-dependent hydrolases of the beta-lactamase superfamily I</fullName>
    </submittedName>
</protein>
<dbReference type="SUPFAM" id="SSF56281">
    <property type="entry name" value="Metallo-hydrolase/oxidoreductase"/>
    <property type="match status" value="1"/>
</dbReference>
<dbReference type="GO" id="GO:0019700">
    <property type="term" value="P:organic phosphonate catabolic process"/>
    <property type="evidence" value="ECO:0007669"/>
    <property type="project" value="InterPro"/>
</dbReference>